<keyword evidence="2" id="KW-0472">Membrane</keyword>
<evidence type="ECO:0000256" key="2">
    <source>
        <dbReference type="SAM" id="Phobius"/>
    </source>
</evidence>
<accession>A0A067SL36</accession>
<dbReference type="OrthoDB" id="3261349at2759"/>
<evidence type="ECO:0000256" key="1">
    <source>
        <dbReference type="SAM" id="MobiDB-lite"/>
    </source>
</evidence>
<dbReference type="Pfam" id="PF20151">
    <property type="entry name" value="DUF6533"/>
    <property type="match status" value="1"/>
</dbReference>
<feature type="transmembrane region" description="Helical" evidence="2">
    <location>
        <begin position="12"/>
        <end position="32"/>
    </location>
</feature>
<evidence type="ECO:0000313" key="5">
    <source>
        <dbReference type="Proteomes" id="UP000027222"/>
    </source>
</evidence>
<name>A0A067SL36_GALM3</name>
<feature type="transmembrane region" description="Helical" evidence="2">
    <location>
        <begin position="135"/>
        <end position="155"/>
    </location>
</feature>
<reference evidence="5" key="1">
    <citation type="journal article" date="2014" name="Proc. Natl. Acad. Sci. U.S.A.">
        <title>Extensive sampling of basidiomycete genomes demonstrates inadequacy of the white-rot/brown-rot paradigm for wood decay fungi.</title>
        <authorList>
            <person name="Riley R."/>
            <person name="Salamov A.A."/>
            <person name="Brown D.W."/>
            <person name="Nagy L.G."/>
            <person name="Floudas D."/>
            <person name="Held B.W."/>
            <person name="Levasseur A."/>
            <person name="Lombard V."/>
            <person name="Morin E."/>
            <person name="Otillar R."/>
            <person name="Lindquist E.A."/>
            <person name="Sun H."/>
            <person name="LaButti K.M."/>
            <person name="Schmutz J."/>
            <person name="Jabbour D."/>
            <person name="Luo H."/>
            <person name="Baker S.E."/>
            <person name="Pisabarro A.G."/>
            <person name="Walton J.D."/>
            <person name="Blanchette R.A."/>
            <person name="Henrissat B."/>
            <person name="Martin F."/>
            <person name="Cullen D."/>
            <person name="Hibbett D.S."/>
            <person name="Grigoriev I.V."/>
        </authorList>
    </citation>
    <scope>NUCLEOTIDE SEQUENCE [LARGE SCALE GENOMIC DNA]</scope>
    <source>
        <strain evidence="5">CBS 339.88</strain>
    </source>
</reference>
<keyword evidence="2" id="KW-0812">Transmembrane</keyword>
<feature type="transmembrane region" description="Helical" evidence="2">
    <location>
        <begin position="210"/>
        <end position="227"/>
    </location>
</feature>
<dbReference type="AlphaFoldDB" id="A0A067SL36"/>
<gene>
    <name evidence="4" type="ORF">GALMADRAFT_147214</name>
</gene>
<proteinExistence type="predicted"/>
<protein>
    <recommendedName>
        <fullName evidence="3">DUF6533 domain-containing protein</fullName>
    </recommendedName>
</protein>
<dbReference type="Proteomes" id="UP000027222">
    <property type="component" value="Unassembled WGS sequence"/>
</dbReference>
<keyword evidence="2" id="KW-1133">Transmembrane helix</keyword>
<feature type="domain" description="DUF6533" evidence="3">
    <location>
        <begin position="25"/>
        <end position="62"/>
    </location>
</feature>
<sequence>MSYSPYDPQYSTVIYNSLYLLGWTIQYWDYLLTFDDEIRYIWQPTKSKGQYWFYLNRYIPFFGNLAVIVCNFSPLSPKVEVRKRSHDIKRCSRMIPSSFTGFTLFHQVLIIAIQIIVAVILGLRTYALYNCSKILLTAIIVLWAGCLATVAWSVSPHEGGAVSRQTGFRLAAAWESLLVYDLFIFVLTLFKSRKRLGGNNLVSLMLRDGAIYSGVILAANTSNVITYYVGSPYLKGCLATFSSSVSLTMMNRLILNLRKNTDDVQISILSGSLQFEHEHDNNHSLDSGEGDWRVGSTVEDE</sequence>
<evidence type="ECO:0000259" key="3">
    <source>
        <dbReference type="Pfam" id="PF20151"/>
    </source>
</evidence>
<feature type="transmembrane region" description="Helical" evidence="2">
    <location>
        <begin position="167"/>
        <end position="190"/>
    </location>
</feature>
<feature type="transmembrane region" description="Helical" evidence="2">
    <location>
        <begin position="104"/>
        <end position="123"/>
    </location>
</feature>
<evidence type="ECO:0000313" key="4">
    <source>
        <dbReference type="EMBL" id="KDR67443.1"/>
    </source>
</evidence>
<dbReference type="EMBL" id="KL142415">
    <property type="protein sequence ID" value="KDR67443.1"/>
    <property type="molecule type" value="Genomic_DNA"/>
</dbReference>
<keyword evidence="5" id="KW-1185">Reference proteome</keyword>
<organism evidence="4 5">
    <name type="scientific">Galerina marginata (strain CBS 339.88)</name>
    <dbReference type="NCBI Taxonomy" id="685588"/>
    <lineage>
        <taxon>Eukaryota</taxon>
        <taxon>Fungi</taxon>
        <taxon>Dikarya</taxon>
        <taxon>Basidiomycota</taxon>
        <taxon>Agaricomycotina</taxon>
        <taxon>Agaricomycetes</taxon>
        <taxon>Agaricomycetidae</taxon>
        <taxon>Agaricales</taxon>
        <taxon>Agaricineae</taxon>
        <taxon>Strophariaceae</taxon>
        <taxon>Galerina</taxon>
    </lineage>
</organism>
<feature type="transmembrane region" description="Helical" evidence="2">
    <location>
        <begin position="53"/>
        <end position="75"/>
    </location>
</feature>
<dbReference type="HOGENOM" id="CLU_035509_7_0_1"/>
<dbReference type="InterPro" id="IPR045340">
    <property type="entry name" value="DUF6533"/>
</dbReference>
<feature type="region of interest" description="Disordered" evidence="1">
    <location>
        <begin position="279"/>
        <end position="301"/>
    </location>
</feature>